<comment type="caution">
    <text evidence="2">The sequence shown here is derived from an EMBL/GenBank/DDBJ whole genome shotgun (WGS) entry which is preliminary data.</text>
</comment>
<gene>
    <name evidence="2" type="ORF">B4U79_17788</name>
</gene>
<keyword evidence="3" id="KW-1185">Reference proteome</keyword>
<proteinExistence type="predicted"/>
<dbReference type="PANTHER" id="PTHR22948">
    <property type="entry name" value="TUDOR DOMAIN CONTAINING PROTEIN"/>
    <property type="match status" value="1"/>
</dbReference>
<protein>
    <submittedName>
        <fullName evidence="2">Tudor domain-containing protein 1-like protein</fullName>
    </submittedName>
</protein>
<feature type="domain" description="Tudor" evidence="1">
    <location>
        <begin position="1"/>
        <end position="58"/>
    </location>
</feature>
<accession>A0A3S3S2N7</accession>
<dbReference type="Proteomes" id="UP000285301">
    <property type="component" value="Unassembled WGS sequence"/>
</dbReference>
<organism evidence="2 3">
    <name type="scientific">Dinothrombium tinctorium</name>
    <dbReference type="NCBI Taxonomy" id="1965070"/>
    <lineage>
        <taxon>Eukaryota</taxon>
        <taxon>Metazoa</taxon>
        <taxon>Ecdysozoa</taxon>
        <taxon>Arthropoda</taxon>
        <taxon>Chelicerata</taxon>
        <taxon>Arachnida</taxon>
        <taxon>Acari</taxon>
        <taxon>Acariformes</taxon>
        <taxon>Trombidiformes</taxon>
        <taxon>Prostigmata</taxon>
        <taxon>Anystina</taxon>
        <taxon>Parasitengona</taxon>
        <taxon>Trombidioidea</taxon>
        <taxon>Trombidiidae</taxon>
        <taxon>Dinothrombium</taxon>
    </lineage>
</organism>
<dbReference type="AlphaFoldDB" id="A0A3S3S2N7"/>
<dbReference type="SMART" id="SM00333">
    <property type="entry name" value="TUDOR"/>
    <property type="match status" value="1"/>
</dbReference>
<dbReference type="EMBL" id="NCKU01003044">
    <property type="protein sequence ID" value="RWS08296.1"/>
    <property type="molecule type" value="Genomic_DNA"/>
</dbReference>
<dbReference type="PROSITE" id="PS50304">
    <property type="entry name" value="TUDOR"/>
    <property type="match status" value="1"/>
</dbReference>
<sequence>MFCAALYADGFWYRARITKIERNAHDLVEFHVYYIDYGNSAALQEHELTALDAELMDYEPQAVRCCLGWLDWRKNWSEKDKKLFCDTFDSHFLEAYFYQSFLMNCENENNLIYFADIFKENEGDKINALSLFTREELMS</sequence>
<dbReference type="Pfam" id="PF00567">
    <property type="entry name" value="TUDOR"/>
    <property type="match status" value="1"/>
</dbReference>
<dbReference type="OrthoDB" id="6433034at2759"/>
<dbReference type="SUPFAM" id="SSF63748">
    <property type="entry name" value="Tudor/PWWP/MBT"/>
    <property type="match status" value="1"/>
</dbReference>
<name>A0A3S3S2N7_9ACAR</name>
<evidence type="ECO:0000313" key="2">
    <source>
        <dbReference type="EMBL" id="RWS08296.1"/>
    </source>
</evidence>
<evidence type="ECO:0000259" key="1">
    <source>
        <dbReference type="PROSITE" id="PS50304"/>
    </source>
</evidence>
<evidence type="ECO:0000313" key="3">
    <source>
        <dbReference type="Proteomes" id="UP000285301"/>
    </source>
</evidence>
<dbReference type="STRING" id="1965070.A0A3S3S2N7"/>
<dbReference type="InterPro" id="IPR050621">
    <property type="entry name" value="Tudor_domain_containing"/>
</dbReference>
<dbReference type="PANTHER" id="PTHR22948:SF29">
    <property type="entry name" value="FI02030P-RELATED"/>
    <property type="match status" value="1"/>
</dbReference>
<dbReference type="Gene3D" id="2.30.30.140">
    <property type="match status" value="1"/>
</dbReference>
<reference evidence="2 3" key="1">
    <citation type="journal article" date="2018" name="Gigascience">
        <title>Genomes of trombidid mites reveal novel predicted allergens and laterally-transferred genes associated with secondary metabolism.</title>
        <authorList>
            <person name="Dong X."/>
            <person name="Chaisiri K."/>
            <person name="Xia D."/>
            <person name="Armstrong S.D."/>
            <person name="Fang Y."/>
            <person name="Donnelly M.J."/>
            <person name="Kadowaki T."/>
            <person name="McGarry J.W."/>
            <person name="Darby A.C."/>
            <person name="Makepeace B.L."/>
        </authorList>
    </citation>
    <scope>NUCLEOTIDE SEQUENCE [LARGE SCALE GENOMIC DNA]</scope>
    <source>
        <strain evidence="2">UoL-WK</strain>
    </source>
</reference>
<dbReference type="InterPro" id="IPR002999">
    <property type="entry name" value="Tudor"/>
</dbReference>